<feature type="region of interest" description="Disordered" evidence="3">
    <location>
        <begin position="473"/>
        <end position="653"/>
    </location>
</feature>
<keyword evidence="2" id="KW-0539">Nucleus</keyword>
<name>A0AAW1KYJ2_SAPOF</name>
<dbReference type="EMBL" id="JBDFQZ010000005">
    <property type="protein sequence ID" value="KAK9725430.1"/>
    <property type="molecule type" value="Genomic_DNA"/>
</dbReference>
<dbReference type="CDD" id="cd21865">
    <property type="entry name" value="DEUBAD_NFRKB"/>
    <property type="match status" value="1"/>
</dbReference>
<accession>A0AAW1KYJ2</accession>
<dbReference type="Proteomes" id="UP001443914">
    <property type="component" value="Unassembled WGS sequence"/>
</dbReference>
<feature type="region of interest" description="Disordered" evidence="3">
    <location>
        <begin position="241"/>
        <end position="261"/>
    </location>
</feature>
<dbReference type="InterPro" id="IPR044867">
    <property type="entry name" value="DEUBAD_dom"/>
</dbReference>
<feature type="compositionally biased region" description="Low complexity" evidence="3">
    <location>
        <begin position="561"/>
        <end position="571"/>
    </location>
</feature>
<feature type="domain" description="DEUBAD" evidence="4">
    <location>
        <begin position="116"/>
        <end position="227"/>
    </location>
</feature>
<evidence type="ECO:0000313" key="6">
    <source>
        <dbReference type="Proteomes" id="UP001443914"/>
    </source>
</evidence>
<feature type="compositionally biased region" description="Polar residues" evidence="3">
    <location>
        <begin position="543"/>
        <end position="560"/>
    </location>
</feature>
<dbReference type="PANTHER" id="PTHR13052">
    <property type="entry name" value="NFRKB-RELATED"/>
    <property type="match status" value="1"/>
</dbReference>
<evidence type="ECO:0000256" key="1">
    <source>
        <dbReference type="ARBA" id="ARBA00004123"/>
    </source>
</evidence>
<reference evidence="5" key="1">
    <citation type="submission" date="2024-03" db="EMBL/GenBank/DDBJ databases">
        <title>WGS assembly of Saponaria officinalis var. Norfolk2.</title>
        <authorList>
            <person name="Jenkins J."/>
            <person name="Shu S."/>
            <person name="Grimwood J."/>
            <person name="Barry K."/>
            <person name="Goodstein D."/>
            <person name="Schmutz J."/>
            <person name="Leebens-Mack J."/>
            <person name="Osbourn A."/>
        </authorList>
    </citation>
    <scope>NUCLEOTIDE SEQUENCE [LARGE SCALE GENOMIC DNA]</scope>
    <source>
        <strain evidence="5">JIC</strain>
    </source>
</reference>
<evidence type="ECO:0000259" key="4">
    <source>
        <dbReference type="PROSITE" id="PS51916"/>
    </source>
</evidence>
<comment type="subcellular location">
    <subcellularLocation>
        <location evidence="1">Nucleus</location>
    </subcellularLocation>
</comment>
<feature type="compositionally biased region" description="Basic and acidic residues" evidence="3">
    <location>
        <begin position="303"/>
        <end position="314"/>
    </location>
</feature>
<dbReference type="AlphaFoldDB" id="A0AAW1KYJ2"/>
<feature type="compositionally biased region" description="Polar residues" evidence="3">
    <location>
        <begin position="644"/>
        <end position="653"/>
    </location>
</feature>
<evidence type="ECO:0000256" key="3">
    <source>
        <dbReference type="SAM" id="MobiDB-lite"/>
    </source>
</evidence>
<dbReference type="InterPro" id="IPR024867">
    <property type="entry name" value="NFRKB"/>
</dbReference>
<feature type="region of interest" description="Disordered" evidence="3">
    <location>
        <begin position="303"/>
        <end position="337"/>
    </location>
</feature>
<feature type="compositionally biased region" description="Polar residues" evidence="3">
    <location>
        <begin position="515"/>
        <end position="531"/>
    </location>
</feature>
<gene>
    <name evidence="5" type="ORF">RND81_05G142600</name>
</gene>
<evidence type="ECO:0000313" key="5">
    <source>
        <dbReference type="EMBL" id="KAK9725430.1"/>
    </source>
</evidence>
<proteinExistence type="predicted"/>
<evidence type="ECO:0000256" key="2">
    <source>
        <dbReference type="ARBA" id="ARBA00023242"/>
    </source>
</evidence>
<feature type="compositionally biased region" description="Polar residues" evidence="3">
    <location>
        <begin position="485"/>
        <end position="506"/>
    </location>
</feature>
<dbReference type="GO" id="GO:0031011">
    <property type="term" value="C:Ino80 complex"/>
    <property type="evidence" value="ECO:0007669"/>
    <property type="project" value="InterPro"/>
</dbReference>
<keyword evidence="6" id="KW-1185">Reference proteome</keyword>
<feature type="compositionally biased region" description="Basic and acidic residues" evidence="3">
    <location>
        <begin position="475"/>
        <end position="484"/>
    </location>
</feature>
<comment type="caution">
    <text evidence="5">The sequence shown here is derived from an EMBL/GenBank/DDBJ whole genome shotgun (WGS) entry which is preliminary data.</text>
</comment>
<feature type="compositionally biased region" description="Polar residues" evidence="3">
    <location>
        <begin position="620"/>
        <end position="634"/>
    </location>
</feature>
<organism evidence="5 6">
    <name type="scientific">Saponaria officinalis</name>
    <name type="common">Common soapwort</name>
    <name type="synonym">Lychnis saponaria</name>
    <dbReference type="NCBI Taxonomy" id="3572"/>
    <lineage>
        <taxon>Eukaryota</taxon>
        <taxon>Viridiplantae</taxon>
        <taxon>Streptophyta</taxon>
        <taxon>Embryophyta</taxon>
        <taxon>Tracheophyta</taxon>
        <taxon>Spermatophyta</taxon>
        <taxon>Magnoliopsida</taxon>
        <taxon>eudicotyledons</taxon>
        <taxon>Gunneridae</taxon>
        <taxon>Pentapetalae</taxon>
        <taxon>Caryophyllales</taxon>
        <taxon>Caryophyllaceae</taxon>
        <taxon>Caryophylleae</taxon>
        <taxon>Saponaria</taxon>
    </lineage>
</organism>
<sequence length="1067" mass="119081">MIWCFVVYDVFILLGNSRNSLALFLRFTMAADQRKRRLNSTTAPYGCGIQEQYRAKKRDLRSLQYEFNHNNHVSLKWDDNAKVVVAKEDQIGLSSRHLAQFGLVSSAKLADVVVVPKEVFQLNDLTEVLTFENWQSLITEKDRIFLTQFLPRGFEPDEIVQALLGCENFHFGNPFLKWSSSLCSGGLHPDAIVQSEKSFKADKKAYYSELQQYHDTMVGSLQKLKERCGNSEDPESEILKITSRSKDNAEKNVLPDSNGFSSQNLEANAAYESTSSIPEDKSYYSDNQKLSVIRDAEIQRRIRNQEIMKDKQEKSSSSPNGVKGIPKLKKAEKLPKGSIASNDGTKYMSYVMISKKQHEELVMSMGQSCPVIQPKNINRLLGNLDNYNVKPYAMFGEEEQKRIHEHCCFYRRNMVKIDIPAALEKWKSGQLERLKIMGRLCQELEVKLGLLTEDQNEKSVNPFDEVMADAQDCEGTSKNHDDNKPVTQGSVSVSDSDQPTHCSSENETSEENLPLNINQEFDPSSVQNPSNVDKEVFDPPSIENPSLQNPSLNINTEFDPSSSGNQSLSSSTPNMNEEFGSSPIENKLASGNPLLDDNQEFNPMDLNAENDEASSERSDTCSPPEQSASQTSDVSLGVPHTETHGSASPDETVQMPVSSVNSIWSSVGFPQSFGPAHPTTPFASSSEPSQPTVGHLQLVPEQAADCSMVSGSVSHCSMVSGSVSHCSMVPGSVGQISNQIDHTRTEFIRDLGCHRSLSVNPVTFNELQPIPRTETNIEPCNRQPTHLIDLDPDLPGGPTKDLLNRHTDHMSFINPYANRETNELQLQSLIQRDRFHQEQKKIGSVFYQSNVVLDPNQFQTHIREQLQPPFAVDHRQRAQSELFMSQNIPESIYSDNNRYSIPNQEHFPTLNPRNWGNYRMSTPMQSQLASVGMNHSWLSNDHRPHSGWSTPESTAFSTANLGSVGGDQSLYSVLSQCNSLQPRPHYIPVSLAEQMLPSTSYVQDMAAAGIPMTSNPLPQTVSPFDYLSGSETTTALKNPVMGWMSLGHQSSSLHDPSGKPFMKPWNP</sequence>
<protein>
    <recommendedName>
        <fullName evidence="4">DEUBAD domain-containing protein</fullName>
    </recommendedName>
</protein>
<dbReference type="PROSITE" id="PS51916">
    <property type="entry name" value="DEUBAD"/>
    <property type="match status" value="1"/>
</dbReference>
<dbReference type="PANTHER" id="PTHR13052:SF2">
    <property type="entry name" value="NUCLEAR FACTOR KAPPA-B-BINDING PROTEIN"/>
    <property type="match status" value="1"/>
</dbReference>